<dbReference type="Pfam" id="PF00294">
    <property type="entry name" value="PfkB"/>
    <property type="match status" value="1"/>
</dbReference>
<evidence type="ECO:0000256" key="5">
    <source>
        <dbReference type="ARBA" id="ARBA00022840"/>
    </source>
</evidence>
<dbReference type="PRINTS" id="PR00990">
    <property type="entry name" value="RIBOKINASE"/>
</dbReference>
<keyword evidence="1" id="KW-0808">Transferase</keyword>
<name>A0ABS9Z8C4_9HYPH</name>
<dbReference type="InterPro" id="IPR029056">
    <property type="entry name" value="Ribokinase-like"/>
</dbReference>
<proteinExistence type="predicted"/>
<evidence type="ECO:0000313" key="10">
    <source>
        <dbReference type="EMBL" id="MCI4683691.1"/>
    </source>
</evidence>
<keyword evidence="6" id="KW-0460">Magnesium</keyword>
<keyword evidence="8" id="KW-0119">Carbohydrate metabolism</keyword>
<evidence type="ECO:0000256" key="2">
    <source>
        <dbReference type="ARBA" id="ARBA00022723"/>
    </source>
</evidence>
<evidence type="ECO:0000256" key="7">
    <source>
        <dbReference type="ARBA" id="ARBA00022958"/>
    </source>
</evidence>
<feature type="domain" description="Carbohydrate kinase PfkB" evidence="9">
    <location>
        <begin position="20"/>
        <end position="292"/>
    </location>
</feature>
<dbReference type="PANTHER" id="PTHR10584:SF166">
    <property type="entry name" value="RIBOKINASE"/>
    <property type="match status" value="1"/>
</dbReference>
<evidence type="ECO:0000256" key="8">
    <source>
        <dbReference type="ARBA" id="ARBA00023277"/>
    </source>
</evidence>
<gene>
    <name evidence="10" type="ORF">K2U94_13085</name>
</gene>
<dbReference type="SUPFAM" id="SSF53613">
    <property type="entry name" value="Ribokinase-like"/>
    <property type="match status" value="1"/>
</dbReference>
<evidence type="ECO:0000256" key="3">
    <source>
        <dbReference type="ARBA" id="ARBA00022741"/>
    </source>
</evidence>
<keyword evidence="11" id="KW-1185">Reference proteome</keyword>
<keyword evidence="7" id="KW-0630">Potassium</keyword>
<protein>
    <submittedName>
        <fullName evidence="10">Ribokinase</fullName>
    </submittedName>
</protein>
<reference evidence="10" key="1">
    <citation type="journal article" date="2022" name="ISME J.">
        <title>Identification of active gaseous-alkane degraders at natural gas seeps.</title>
        <authorList>
            <person name="Farhan Ul Haque M."/>
            <person name="Hernandez M."/>
            <person name="Crombie A.T."/>
            <person name="Murrell J.C."/>
        </authorList>
    </citation>
    <scope>NUCLEOTIDE SEQUENCE</scope>
    <source>
        <strain evidence="10">PC2</strain>
    </source>
</reference>
<dbReference type="Gene3D" id="3.40.1190.20">
    <property type="match status" value="1"/>
</dbReference>
<keyword evidence="4" id="KW-0418">Kinase</keyword>
<organism evidence="10 11">
    <name type="scientific">Candidatus Rhodoblastus alkanivorans</name>
    <dbReference type="NCBI Taxonomy" id="2954117"/>
    <lineage>
        <taxon>Bacteria</taxon>
        <taxon>Pseudomonadati</taxon>
        <taxon>Pseudomonadota</taxon>
        <taxon>Alphaproteobacteria</taxon>
        <taxon>Hyphomicrobiales</taxon>
        <taxon>Rhodoblastaceae</taxon>
        <taxon>Rhodoblastus</taxon>
    </lineage>
</organism>
<keyword evidence="2" id="KW-0479">Metal-binding</keyword>
<dbReference type="PANTHER" id="PTHR10584">
    <property type="entry name" value="SUGAR KINASE"/>
    <property type="match status" value="1"/>
</dbReference>
<accession>A0ABS9Z8C4</accession>
<dbReference type="CDD" id="cd01174">
    <property type="entry name" value="ribokinase"/>
    <property type="match status" value="1"/>
</dbReference>
<comment type="caution">
    <text evidence="10">The sequence shown here is derived from an EMBL/GenBank/DDBJ whole genome shotgun (WGS) entry which is preliminary data.</text>
</comment>
<dbReference type="InterPro" id="IPR011611">
    <property type="entry name" value="PfkB_dom"/>
</dbReference>
<evidence type="ECO:0000256" key="1">
    <source>
        <dbReference type="ARBA" id="ARBA00022679"/>
    </source>
</evidence>
<dbReference type="EMBL" id="JAIVFP010000001">
    <property type="protein sequence ID" value="MCI4683691.1"/>
    <property type="molecule type" value="Genomic_DNA"/>
</dbReference>
<sequence length="312" mass="33299">MRAFVVGNYMNANFLHVPHLPRAGQSIAAEGVFREHGGKGLNLAAGLYRLGVRTDLLMAVGRDDVGAAATDFIRGLGMATDFIRQVEAPSGFGVGFIAPDGANFLSAFMGANLLLSADHVRAAEPAVRAADWVLAQFEAPDAPILEAFRIARAAGLRTYLNPSPWREPDDRMLDLIDLLVVNQTEAAMLFAEPDAVDWTARAWIEKLPALGRERIGRGCLVVVTLAAEGSVALTGEGAVLHAPAYRIEQVDATGAGDAFGAGLVWSLGRGTELARALREANACGALVARSRGILDRLADEATLSRFIRERTR</sequence>
<dbReference type="InterPro" id="IPR011877">
    <property type="entry name" value="Ribokinase"/>
</dbReference>
<evidence type="ECO:0000259" key="9">
    <source>
        <dbReference type="Pfam" id="PF00294"/>
    </source>
</evidence>
<dbReference type="RefSeq" id="WP_243067628.1">
    <property type="nucleotide sequence ID" value="NZ_JAIVFK010000027.1"/>
</dbReference>
<evidence type="ECO:0000313" key="11">
    <source>
        <dbReference type="Proteomes" id="UP001139104"/>
    </source>
</evidence>
<evidence type="ECO:0000256" key="6">
    <source>
        <dbReference type="ARBA" id="ARBA00022842"/>
    </source>
</evidence>
<evidence type="ECO:0000256" key="4">
    <source>
        <dbReference type="ARBA" id="ARBA00022777"/>
    </source>
</evidence>
<keyword evidence="3" id="KW-0547">Nucleotide-binding</keyword>
<dbReference type="Proteomes" id="UP001139104">
    <property type="component" value="Unassembled WGS sequence"/>
</dbReference>
<keyword evidence="5" id="KW-0067">ATP-binding</keyword>
<dbReference type="InterPro" id="IPR002139">
    <property type="entry name" value="Ribo/fructo_kinase"/>
</dbReference>